<dbReference type="RefSeq" id="WP_108976486.1">
    <property type="nucleotide sequence ID" value="NZ_BFBB01000005.1"/>
</dbReference>
<dbReference type="Proteomes" id="UP000245133">
    <property type="component" value="Unassembled WGS sequence"/>
</dbReference>
<dbReference type="PANTHER" id="PTHR43353:SF5">
    <property type="entry name" value="SUCCINATE-SEMIALDEHYDE DEHYDROGENASE, MITOCHONDRIAL"/>
    <property type="match status" value="1"/>
</dbReference>
<dbReference type="Gene3D" id="3.40.309.10">
    <property type="entry name" value="Aldehyde Dehydrogenase, Chain A, domain 2"/>
    <property type="match status" value="1"/>
</dbReference>
<evidence type="ECO:0000313" key="4">
    <source>
        <dbReference type="EMBL" id="GBF50573.1"/>
    </source>
</evidence>
<dbReference type="CDD" id="cd07082">
    <property type="entry name" value="ALDH_F11_NP-GAPDH"/>
    <property type="match status" value="1"/>
</dbReference>
<evidence type="ECO:0000256" key="1">
    <source>
        <dbReference type="ARBA" id="ARBA00009986"/>
    </source>
</evidence>
<protein>
    <submittedName>
        <fullName evidence="4">NAD-dependent aldehyde dehydrogenase</fullName>
    </submittedName>
</protein>
<keyword evidence="5" id="KW-1185">Reference proteome</keyword>
<evidence type="ECO:0000256" key="2">
    <source>
        <dbReference type="ARBA" id="ARBA00023002"/>
    </source>
</evidence>
<dbReference type="PROSITE" id="PS00070">
    <property type="entry name" value="ALDEHYDE_DEHYDR_CYS"/>
    <property type="match status" value="1"/>
</dbReference>
<proteinExistence type="inferred from homology"/>
<dbReference type="Gene3D" id="3.40.605.10">
    <property type="entry name" value="Aldehyde Dehydrogenase, Chain A, domain 1"/>
    <property type="match status" value="1"/>
</dbReference>
<comment type="caution">
    <text evidence="4">The sequence shown here is derived from an EMBL/GenBank/DDBJ whole genome shotgun (WGS) entry which is preliminary data.</text>
</comment>
<dbReference type="InterPro" id="IPR050740">
    <property type="entry name" value="Aldehyde_DH_Superfamily"/>
</dbReference>
<evidence type="ECO:0000259" key="3">
    <source>
        <dbReference type="Pfam" id="PF00171"/>
    </source>
</evidence>
<sequence>MKFPIPAFHEIPVAFQPEIIHQTKYLIDGELREWKGDRISVTSPLIIQDQGEEKAWELGSYPSLGANEALDALAACERAYDKGTGIWPQMKIEERIKAIQYFTQLMVGKRDQIIKLLMWEIGKTLKDSAKEFDRTIEYINDTINALKEGDRSSSRFVFEKGIFAQIKRAPYGIVLCMGPFNYPLNETFCTLIPAIAMGNTVIFKPAKFGVLLLEPLLECFQKAFPKGVINTLYGEGSTVISPVMESGKVDVLAFIGASTTANIIAKKHPRINRLRAILGLNAKNPAILLPDCDLDQSIPEVLSGSLSYNGQRCTALKIIFVPEALASSFLEKYIHALSQWKFGLPWQEQVMLTPLPESGKTAWLSDLISDAIQKGAKIQNPMGGEVYETFMYPAVLYPVSPNSKLYHEEQFGPIVPIVPYKEISEPLNYVKESNFGQQVSIFGKDPKVIGRITDQLVNQVARVNINAQCQRGPDTFPFTGRKDSADGTLSVSDALRAFSMRSVVAAKEDEESKELFRSILETKSSQFISTNFIL</sequence>
<dbReference type="PANTHER" id="PTHR43353">
    <property type="entry name" value="SUCCINATE-SEMIALDEHYDE DEHYDROGENASE, MITOCHONDRIAL"/>
    <property type="match status" value="1"/>
</dbReference>
<dbReference type="InterPro" id="IPR016160">
    <property type="entry name" value="Ald_DH_CS_CYS"/>
</dbReference>
<dbReference type="InterPro" id="IPR016162">
    <property type="entry name" value="Ald_DH_N"/>
</dbReference>
<dbReference type="EMBL" id="BFBB01000005">
    <property type="protein sequence ID" value="GBF50573.1"/>
    <property type="molecule type" value="Genomic_DNA"/>
</dbReference>
<dbReference type="InterPro" id="IPR016161">
    <property type="entry name" value="Ald_DH/histidinol_DH"/>
</dbReference>
<gene>
    <name evidence="4" type="ORF">LPTSP4_20990</name>
</gene>
<dbReference type="InterPro" id="IPR016163">
    <property type="entry name" value="Ald_DH_C"/>
</dbReference>
<dbReference type="Pfam" id="PF00171">
    <property type="entry name" value="Aldedh"/>
    <property type="match status" value="1"/>
</dbReference>
<dbReference type="SUPFAM" id="SSF53720">
    <property type="entry name" value="ALDH-like"/>
    <property type="match status" value="1"/>
</dbReference>
<dbReference type="OrthoDB" id="9762913at2"/>
<dbReference type="GO" id="GO:0016620">
    <property type="term" value="F:oxidoreductase activity, acting on the aldehyde or oxo group of donors, NAD or NADP as acceptor"/>
    <property type="evidence" value="ECO:0007669"/>
    <property type="project" value="InterPro"/>
</dbReference>
<dbReference type="InterPro" id="IPR015590">
    <property type="entry name" value="Aldehyde_DH_dom"/>
</dbReference>
<dbReference type="AlphaFoldDB" id="A0A2P2E108"/>
<keyword evidence="2" id="KW-0560">Oxidoreductase</keyword>
<accession>A0A2P2E108</accession>
<evidence type="ECO:0000313" key="5">
    <source>
        <dbReference type="Proteomes" id="UP000245133"/>
    </source>
</evidence>
<comment type="similarity">
    <text evidence="1">Belongs to the aldehyde dehydrogenase family.</text>
</comment>
<name>A0A2P2E108_9LEPT</name>
<feature type="domain" description="Aldehyde dehydrogenase" evidence="3">
    <location>
        <begin position="58"/>
        <end position="499"/>
    </location>
</feature>
<reference evidence="4 5" key="1">
    <citation type="submission" date="2018-02" db="EMBL/GenBank/DDBJ databases">
        <title>Novel Leptospira species isolated from soil and water in Japan.</title>
        <authorList>
            <person name="Nakao R."/>
            <person name="Masuzawa T."/>
        </authorList>
    </citation>
    <scope>NUCLEOTIDE SEQUENCE [LARGE SCALE GENOMIC DNA]</scope>
    <source>
        <strain evidence="4 5">YH101</strain>
    </source>
</reference>
<organism evidence="4 5">
    <name type="scientific">Leptospira ryugenii</name>
    <dbReference type="NCBI Taxonomy" id="1917863"/>
    <lineage>
        <taxon>Bacteria</taxon>
        <taxon>Pseudomonadati</taxon>
        <taxon>Spirochaetota</taxon>
        <taxon>Spirochaetia</taxon>
        <taxon>Leptospirales</taxon>
        <taxon>Leptospiraceae</taxon>
        <taxon>Leptospira</taxon>
    </lineage>
</organism>